<feature type="non-terminal residue" evidence="1">
    <location>
        <position position="1"/>
    </location>
</feature>
<accession>A0ACB9VD32</accession>
<proteinExistence type="predicted"/>
<protein>
    <submittedName>
        <fullName evidence="1">Uncharacterized protein</fullName>
    </submittedName>
</protein>
<comment type="caution">
    <text evidence="1">The sequence shown here is derived from an EMBL/GenBank/DDBJ whole genome shotgun (WGS) entry which is preliminary data.</text>
</comment>
<evidence type="ECO:0000313" key="2">
    <source>
        <dbReference type="Proteomes" id="UP001057279"/>
    </source>
</evidence>
<reference evidence="1" key="1">
    <citation type="submission" date="2022-03" db="EMBL/GenBank/DDBJ databases">
        <title>Genomic analyses of argali, domestic sheep and their hybrids provide insights into chromosomal evolution, heterosis and genetic basis of agronomic traits.</title>
        <authorList>
            <person name="Li M."/>
        </authorList>
    </citation>
    <scope>NUCLEOTIDE SEQUENCE</scope>
    <source>
        <strain evidence="1">F1 hybrid</strain>
    </source>
</reference>
<gene>
    <name evidence="1" type="ORF">MJG53_005535</name>
</gene>
<organism evidence="1 2">
    <name type="scientific">Ovis ammon polii x Ovis aries</name>
    <dbReference type="NCBI Taxonomy" id="2918886"/>
    <lineage>
        <taxon>Eukaryota</taxon>
        <taxon>Metazoa</taxon>
        <taxon>Chordata</taxon>
        <taxon>Craniata</taxon>
        <taxon>Vertebrata</taxon>
        <taxon>Euteleostomi</taxon>
        <taxon>Mammalia</taxon>
        <taxon>Eutheria</taxon>
        <taxon>Laurasiatheria</taxon>
        <taxon>Artiodactyla</taxon>
        <taxon>Ruminantia</taxon>
        <taxon>Pecora</taxon>
        <taxon>Bovidae</taxon>
        <taxon>Caprinae</taxon>
        <taxon>Ovis</taxon>
    </lineage>
</organism>
<dbReference type="EMBL" id="CM043028">
    <property type="protein sequence ID" value="KAI4587748.1"/>
    <property type="molecule type" value="Genomic_DNA"/>
</dbReference>
<name>A0ACB9VD32_9CETA</name>
<dbReference type="Proteomes" id="UP001057279">
    <property type="component" value="Linkage Group LG03"/>
</dbReference>
<evidence type="ECO:0000313" key="1">
    <source>
        <dbReference type="EMBL" id="KAI4587748.1"/>
    </source>
</evidence>
<sequence>TGIEAQGPTNSLKVTMQQLPHLTFKTGSEPPLHRRERLPPTEFMRRPKDSDCKDAQRVGIWLRRLRVPQEEERAGPALPQLAGLGSVGAAPREKQGLPPGVVSPPREARKELVLPQHRRSDRMERWCDGRSQAAVMHHEEVTCQGRDWHSKGSWGLSRGDCGAAWTSALKRESLWTVLLMLLKDLLFQQPHLSH</sequence>
<keyword evidence="2" id="KW-1185">Reference proteome</keyword>